<feature type="compositionally biased region" description="Low complexity" evidence="1">
    <location>
        <begin position="199"/>
        <end position="212"/>
    </location>
</feature>
<gene>
    <name evidence="2" type="ORF">BSTOLATCC_MIC53578</name>
</gene>
<dbReference type="PANTHER" id="PTHR28457:SF1">
    <property type="entry name" value="CILIA- AND FLAGELLA-ASSOCIATED PROTEIN 119"/>
    <property type="match status" value="1"/>
</dbReference>
<dbReference type="Proteomes" id="UP001162131">
    <property type="component" value="Unassembled WGS sequence"/>
</dbReference>
<evidence type="ECO:0000256" key="1">
    <source>
        <dbReference type="SAM" id="MobiDB-lite"/>
    </source>
</evidence>
<dbReference type="EMBL" id="CAJZBQ010000053">
    <property type="protein sequence ID" value="CAG9331510.1"/>
    <property type="molecule type" value="Genomic_DNA"/>
</dbReference>
<evidence type="ECO:0000313" key="3">
    <source>
        <dbReference type="Proteomes" id="UP001162131"/>
    </source>
</evidence>
<organism evidence="2 3">
    <name type="scientific">Blepharisma stoltei</name>
    <dbReference type="NCBI Taxonomy" id="1481888"/>
    <lineage>
        <taxon>Eukaryota</taxon>
        <taxon>Sar</taxon>
        <taxon>Alveolata</taxon>
        <taxon>Ciliophora</taxon>
        <taxon>Postciliodesmatophora</taxon>
        <taxon>Heterotrichea</taxon>
        <taxon>Heterotrichida</taxon>
        <taxon>Blepharismidae</taxon>
        <taxon>Blepharisma</taxon>
    </lineage>
</organism>
<feature type="region of interest" description="Disordered" evidence="1">
    <location>
        <begin position="192"/>
        <end position="240"/>
    </location>
</feature>
<keyword evidence="3" id="KW-1185">Reference proteome</keyword>
<dbReference type="PANTHER" id="PTHR28457">
    <property type="entry name" value="COILED-COIL DOMAIN-CONTAINING PROTEIN 189"/>
    <property type="match status" value="1"/>
</dbReference>
<proteinExistence type="predicted"/>
<comment type="caution">
    <text evidence="2">The sequence shown here is derived from an EMBL/GenBank/DDBJ whole genome shotgun (WGS) entry which is preliminary data.</text>
</comment>
<protein>
    <submittedName>
        <fullName evidence="2">Uncharacterized protein</fullName>
    </submittedName>
</protein>
<dbReference type="InterPro" id="IPR032727">
    <property type="entry name" value="CLAMP"/>
</dbReference>
<name>A0AAU9KC46_9CILI</name>
<dbReference type="AlphaFoldDB" id="A0AAU9KC46"/>
<sequence length="275" mass="31593">MEITANFIEEVSTSSTPNVLLIPQIKADIKKSIGNVDNRDCQNELNILSSFYIQLIEFGKNRLFLGFERIVPLLQIGHSLIAASCYQQILGNFPTVEELFTLLTKQIVESRYTPSQKRQIIEFFTETFFKHFRLYTHVFGNKQKSETLYINVSIDSPLPSLPLSMAVQRLKHNEVKQDDNFSLDSISRSASVQKSGRISRPSSRKGSFSSPKNLHKEEEDLNEAVSPFPSESTDPLQTKLDLTVRKYQDSMQEEFEKHQQIIDTHYEEVKKKIGK</sequence>
<reference evidence="2" key="1">
    <citation type="submission" date="2021-09" db="EMBL/GenBank/DDBJ databases">
        <authorList>
            <consortium name="AG Swart"/>
            <person name="Singh M."/>
            <person name="Singh A."/>
            <person name="Seah K."/>
            <person name="Emmerich C."/>
        </authorList>
    </citation>
    <scope>NUCLEOTIDE SEQUENCE</scope>
    <source>
        <strain evidence="2">ATCC30299</strain>
    </source>
</reference>
<accession>A0AAU9KC46</accession>
<evidence type="ECO:0000313" key="2">
    <source>
        <dbReference type="EMBL" id="CAG9331510.1"/>
    </source>
</evidence>
<dbReference type="Pfam" id="PF14769">
    <property type="entry name" value="CLAMP"/>
    <property type="match status" value="1"/>
</dbReference>